<protein>
    <recommendedName>
        <fullName evidence="3">LapA family protein</fullName>
    </recommendedName>
</protein>
<comment type="caution">
    <text evidence="2">The sequence shown here is derived from an EMBL/GenBank/DDBJ whole genome shotgun (WGS) entry which is preliminary data.</text>
</comment>
<keyword evidence="1" id="KW-0472">Membrane</keyword>
<gene>
    <name evidence="2" type="ORF">ENF18_03050</name>
</gene>
<accession>A0A7C0VAQ1</accession>
<reference evidence="2" key="1">
    <citation type="journal article" date="2020" name="mSystems">
        <title>Genome- and Community-Level Interaction Insights into Carbon Utilization and Element Cycling Functions of Hydrothermarchaeota in Hydrothermal Sediment.</title>
        <authorList>
            <person name="Zhou Z."/>
            <person name="Liu Y."/>
            <person name="Xu W."/>
            <person name="Pan J."/>
            <person name="Luo Z.H."/>
            <person name="Li M."/>
        </authorList>
    </citation>
    <scope>NUCLEOTIDE SEQUENCE [LARGE SCALE GENOMIC DNA]</scope>
    <source>
        <strain evidence="2">HyVt-102</strain>
    </source>
</reference>
<proteinExistence type="predicted"/>
<keyword evidence="1" id="KW-0812">Transmembrane</keyword>
<feature type="transmembrane region" description="Helical" evidence="1">
    <location>
        <begin position="44"/>
        <end position="64"/>
    </location>
</feature>
<evidence type="ECO:0008006" key="3">
    <source>
        <dbReference type="Google" id="ProtNLM"/>
    </source>
</evidence>
<dbReference type="Proteomes" id="UP000885847">
    <property type="component" value="Unassembled WGS sequence"/>
</dbReference>
<evidence type="ECO:0000256" key="1">
    <source>
        <dbReference type="SAM" id="Phobius"/>
    </source>
</evidence>
<feature type="transmembrane region" description="Helical" evidence="1">
    <location>
        <begin position="12"/>
        <end position="38"/>
    </location>
</feature>
<name>A0A7C0VAQ1_UNCW3</name>
<evidence type="ECO:0000313" key="2">
    <source>
        <dbReference type="EMBL" id="HDI82753.1"/>
    </source>
</evidence>
<dbReference type="AlphaFoldDB" id="A0A7C0VAQ1"/>
<dbReference type="EMBL" id="DQWE01000144">
    <property type="protein sequence ID" value="HDI82753.1"/>
    <property type="molecule type" value="Genomic_DNA"/>
</dbReference>
<keyword evidence="1" id="KW-1133">Transmembrane helix</keyword>
<sequence length="73" mass="8364">MKGTVKAKLITWIVVVILFLILIIQNAIVQSTLWLFFWKFQPRTIVVILISGILGYLIGVFMPIKMGSEEKKD</sequence>
<organism evidence="2">
    <name type="scientific">candidate division WOR-3 bacterium</name>
    <dbReference type="NCBI Taxonomy" id="2052148"/>
    <lineage>
        <taxon>Bacteria</taxon>
        <taxon>Bacteria division WOR-3</taxon>
    </lineage>
</organism>